<reference evidence="2 3" key="1">
    <citation type="submission" date="2020-03" db="EMBL/GenBank/DDBJ databases">
        <title>Genomic Encyclopedia of Type Strains, Phase IV (KMG-IV): sequencing the most valuable type-strain genomes for metagenomic binning, comparative biology and taxonomic classification.</title>
        <authorList>
            <person name="Goeker M."/>
        </authorList>
    </citation>
    <scope>NUCLEOTIDE SEQUENCE [LARGE SCALE GENOMIC DNA]</scope>
    <source>
        <strain evidence="2 3">DSM 16846</strain>
    </source>
</reference>
<feature type="transmembrane region" description="Helical" evidence="1">
    <location>
        <begin position="321"/>
        <end position="340"/>
    </location>
</feature>
<accession>A0A7X5Y7T1</accession>
<evidence type="ECO:0000256" key="1">
    <source>
        <dbReference type="SAM" id="Phobius"/>
    </source>
</evidence>
<dbReference type="InterPro" id="IPR029044">
    <property type="entry name" value="Nucleotide-diphossugar_trans"/>
</dbReference>
<dbReference type="Gene3D" id="3.90.550.10">
    <property type="entry name" value="Spore Coat Polysaccharide Biosynthesis Protein SpsA, Chain A"/>
    <property type="match status" value="1"/>
</dbReference>
<name>A0A7X5Y7T1_9SPHN</name>
<dbReference type="SUPFAM" id="SSF53448">
    <property type="entry name" value="Nucleotide-diphospho-sugar transferases"/>
    <property type="match status" value="1"/>
</dbReference>
<keyword evidence="1" id="KW-0812">Transmembrane</keyword>
<keyword evidence="3" id="KW-1185">Reference proteome</keyword>
<feature type="transmembrane region" description="Helical" evidence="1">
    <location>
        <begin position="385"/>
        <end position="416"/>
    </location>
</feature>
<dbReference type="RefSeq" id="WP_168070189.1">
    <property type="nucleotide sequence ID" value="NZ_JAATJC010000001.1"/>
</dbReference>
<keyword evidence="1" id="KW-1133">Transmembrane helix</keyword>
<evidence type="ECO:0000313" key="2">
    <source>
        <dbReference type="EMBL" id="NJC06763.1"/>
    </source>
</evidence>
<feature type="transmembrane region" description="Helical" evidence="1">
    <location>
        <begin position="266"/>
        <end position="283"/>
    </location>
</feature>
<sequence>MERGWDGVMAPCLPPLLDYGSVQEEWQEEGVGMALGALIAAHDEDDQGGLHALAPLAGRTLVEYQARCAAAVGAAPIVVIVERVPPTLQAAFERLRAEGIAVVPVTDAMEAAARFDPEGAVLQMADGIAPAAPLLAELAEEPSSAILTVPDDERHHAFERIDNDHRWAGLALISSKLLSDTARMLGDWDLHSTLLRRAVQEGARLVPAPEGLRPFLAASDSSSAAFDRHLVDSSRHRRRDWPSRYLLPPVEDFLTRQLMGAPVRPTALLWAALAMVLGAALLFTRGEPLWAMGLLVAASPLDRLAERLATVRLRPFSRHSLLFRLLAPAHGIALLGLAWFETRHGGGWGALAAAAAAIAFGEAARVERRGRELGPDLWLLTPRSAVFLSLPFAAAGAWSLLTVALAVYAAASFFIVQQMVLSDRD</sequence>
<evidence type="ECO:0000313" key="3">
    <source>
        <dbReference type="Proteomes" id="UP000558192"/>
    </source>
</evidence>
<proteinExistence type="predicted"/>
<keyword evidence="1" id="KW-0472">Membrane</keyword>
<gene>
    <name evidence="2" type="ORF">GGQ97_002556</name>
</gene>
<dbReference type="EMBL" id="JAATJC010000001">
    <property type="protein sequence ID" value="NJC06763.1"/>
    <property type="molecule type" value="Genomic_DNA"/>
</dbReference>
<organism evidence="2 3">
    <name type="scientific">Sphingomonas kaistensis</name>
    <dbReference type="NCBI Taxonomy" id="298708"/>
    <lineage>
        <taxon>Bacteria</taxon>
        <taxon>Pseudomonadati</taxon>
        <taxon>Pseudomonadota</taxon>
        <taxon>Alphaproteobacteria</taxon>
        <taxon>Sphingomonadales</taxon>
        <taxon>Sphingomonadaceae</taxon>
        <taxon>Sphingomonas</taxon>
    </lineage>
</organism>
<protein>
    <submittedName>
        <fullName evidence="2">Uncharacterized protein</fullName>
    </submittedName>
</protein>
<dbReference type="Proteomes" id="UP000558192">
    <property type="component" value="Unassembled WGS sequence"/>
</dbReference>
<comment type="caution">
    <text evidence="2">The sequence shown here is derived from an EMBL/GenBank/DDBJ whole genome shotgun (WGS) entry which is preliminary data.</text>
</comment>
<dbReference type="AlphaFoldDB" id="A0A7X5Y7T1"/>